<dbReference type="InterPro" id="IPR004162">
    <property type="entry name" value="SINA-like_animal"/>
</dbReference>
<feature type="region of interest" description="Disordered" evidence="5">
    <location>
        <begin position="97"/>
        <end position="146"/>
    </location>
</feature>
<dbReference type="GO" id="GO:0061630">
    <property type="term" value="F:ubiquitin protein ligase activity"/>
    <property type="evidence" value="ECO:0007669"/>
    <property type="project" value="TreeGrafter"/>
</dbReference>
<evidence type="ECO:0000313" key="7">
    <source>
        <dbReference type="EMBL" id="CAB0032044.1"/>
    </source>
</evidence>
<feature type="compositionally biased region" description="Low complexity" evidence="5">
    <location>
        <begin position="122"/>
        <end position="137"/>
    </location>
</feature>
<dbReference type="Pfam" id="PF21362">
    <property type="entry name" value="Sina_RING"/>
    <property type="match status" value="1"/>
</dbReference>
<evidence type="ECO:0000256" key="2">
    <source>
        <dbReference type="ARBA" id="ARBA00022771"/>
    </source>
</evidence>
<dbReference type="GO" id="GO:0008270">
    <property type="term" value="F:zinc ion binding"/>
    <property type="evidence" value="ECO:0007669"/>
    <property type="project" value="UniProtKB-KW"/>
</dbReference>
<accession>A0A6H5I1X1</accession>
<keyword evidence="3" id="KW-0862">Zinc</keyword>
<evidence type="ECO:0000256" key="5">
    <source>
        <dbReference type="SAM" id="MobiDB-lite"/>
    </source>
</evidence>
<evidence type="ECO:0000313" key="8">
    <source>
        <dbReference type="Proteomes" id="UP000479190"/>
    </source>
</evidence>
<feature type="compositionally biased region" description="Basic and acidic residues" evidence="5">
    <location>
        <begin position="112"/>
        <end position="121"/>
    </location>
</feature>
<evidence type="ECO:0000259" key="6">
    <source>
        <dbReference type="PROSITE" id="PS50089"/>
    </source>
</evidence>
<reference evidence="7 8" key="1">
    <citation type="submission" date="2020-02" db="EMBL/GenBank/DDBJ databases">
        <authorList>
            <person name="Ferguson B K."/>
        </authorList>
    </citation>
    <scope>NUCLEOTIDE SEQUENCE [LARGE SCALE GENOMIC DNA]</scope>
</reference>
<evidence type="ECO:0000256" key="4">
    <source>
        <dbReference type="PROSITE-ProRule" id="PRU00175"/>
    </source>
</evidence>
<dbReference type="InterPro" id="IPR001841">
    <property type="entry name" value="Znf_RING"/>
</dbReference>
<keyword evidence="1" id="KW-0479">Metal-binding</keyword>
<evidence type="ECO:0000256" key="3">
    <source>
        <dbReference type="ARBA" id="ARBA00022833"/>
    </source>
</evidence>
<keyword evidence="2 4" id="KW-0863">Zinc-finger</keyword>
<dbReference type="Proteomes" id="UP000479190">
    <property type="component" value="Unassembled WGS sequence"/>
</dbReference>
<dbReference type="GO" id="GO:0031624">
    <property type="term" value="F:ubiquitin conjugating enzyme binding"/>
    <property type="evidence" value="ECO:0007669"/>
    <property type="project" value="TreeGrafter"/>
</dbReference>
<dbReference type="GO" id="GO:0005737">
    <property type="term" value="C:cytoplasm"/>
    <property type="evidence" value="ECO:0007669"/>
    <property type="project" value="TreeGrafter"/>
</dbReference>
<dbReference type="SUPFAM" id="SSF57850">
    <property type="entry name" value="RING/U-box"/>
    <property type="match status" value="1"/>
</dbReference>
<evidence type="ECO:0000256" key="1">
    <source>
        <dbReference type="ARBA" id="ARBA00022723"/>
    </source>
</evidence>
<organism evidence="7 8">
    <name type="scientific">Trichogramma brassicae</name>
    <dbReference type="NCBI Taxonomy" id="86971"/>
    <lineage>
        <taxon>Eukaryota</taxon>
        <taxon>Metazoa</taxon>
        <taxon>Ecdysozoa</taxon>
        <taxon>Arthropoda</taxon>
        <taxon>Hexapoda</taxon>
        <taxon>Insecta</taxon>
        <taxon>Pterygota</taxon>
        <taxon>Neoptera</taxon>
        <taxon>Endopterygota</taxon>
        <taxon>Hymenoptera</taxon>
        <taxon>Apocrita</taxon>
        <taxon>Proctotrupomorpha</taxon>
        <taxon>Chalcidoidea</taxon>
        <taxon>Trichogrammatidae</taxon>
        <taxon>Trichogramma</taxon>
    </lineage>
</organism>
<dbReference type="InterPro" id="IPR049548">
    <property type="entry name" value="Sina-like_RING"/>
</dbReference>
<feature type="domain" description="RING-type" evidence="6">
    <location>
        <begin position="22"/>
        <end position="57"/>
    </location>
</feature>
<name>A0A6H5I1X1_9HYME</name>
<dbReference type="PANTHER" id="PTHR45877">
    <property type="entry name" value="E3 UBIQUITIN-PROTEIN LIGASE SIAH2"/>
    <property type="match status" value="1"/>
</dbReference>
<dbReference type="EMBL" id="CADCXV010000663">
    <property type="protein sequence ID" value="CAB0032044.1"/>
    <property type="molecule type" value="Genomic_DNA"/>
</dbReference>
<dbReference type="AlphaFoldDB" id="A0A6H5I1X1"/>
<sequence length="346" mass="39285">MDAAIIELRHKFAEDLEDILQCPICYDWLTETVPMCAQGHHVCVKCLGHLRRCPLCQGDFNGSRSYLAESLVQKFNDLRLALVNFDEMSSSACCNDVDGQDSSSATDQDPDGQQHHLDRSVSQETQTDESSSSSSDESLNEPLRLAPSVGTGKYPCRIGDCREELAHGRMIPHIMYYHPEALIMDKTNRDCGYEFQWTLLYDPSTTYSQALALTKMGLFFFRLAIGQEGEVRGHLRVVNTRLRAAEFRYTLEITNGRDASSYTGPVRTRAFLLFFFNRSSIYFSICFSSAKQVLGCRGTRIMKNTPGLFVNHSTMTYIRNGRNKFFCNLKLKRLSYEEMLNSIKGD</sequence>
<dbReference type="Gene3D" id="3.30.40.10">
    <property type="entry name" value="Zinc/RING finger domain, C3HC4 (zinc finger)"/>
    <property type="match status" value="1"/>
</dbReference>
<dbReference type="PROSITE" id="PS50089">
    <property type="entry name" value="ZF_RING_2"/>
    <property type="match status" value="1"/>
</dbReference>
<gene>
    <name evidence="7" type="ORF">TBRA_LOCUS3995</name>
</gene>
<proteinExistence type="predicted"/>
<dbReference type="OrthoDB" id="4788989at2759"/>
<protein>
    <recommendedName>
        <fullName evidence="6">RING-type domain-containing protein</fullName>
    </recommendedName>
</protein>
<keyword evidence="8" id="KW-1185">Reference proteome</keyword>
<dbReference type="PANTHER" id="PTHR45877:SF2">
    <property type="entry name" value="E3 UBIQUITIN-PROTEIN LIGASE SINA-RELATED"/>
    <property type="match status" value="1"/>
</dbReference>
<dbReference type="InterPro" id="IPR013083">
    <property type="entry name" value="Znf_RING/FYVE/PHD"/>
</dbReference>
<dbReference type="GO" id="GO:0043161">
    <property type="term" value="P:proteasome-mediated ubiquitin-dependent protein catabolic process"/>
    <property type="evidence" value="ECO:0007669"/>
    <property type="project" value="TreeGrafter"/>
</dbReference>